<gene>
    <name evidence="2" type="ORF">VP01_872g7</name>
</gene>
<reference evidence="2 3" key="1">
    <citation type="submission" date="2015-08" db="EMBL/GenBank/DDBJ databases">
        <title>Next Generation Sequencing and Analysis of the Genome of Puccinia sorghi L Schw, the Causal Agent of Maize Common Rust.</title>
        <authorList>
            <person name="Rochi L."/>
            <person name="Burguener G."/>
            <person name="Darino M."/>
            <person name="Turjanski A."/>
            <person name="Kreff E."/>
            <person name="Dieguez M.J."/>
            <person name="Sacco F."/>
        </authorList>
    </citation>
    <scope>NUCLEOTIDE SEQUENCE [LARGE SCALE GENOMIC DNA]</scope>
    <source>
        <strain evidence="2 3">RO10H11247</strain>
    </source>
</reference>
<sequence length="129" mass="13824">MIPLAGLAGAAGGSAPFSAQTSTGESGAVEVEEPKNAVGGRADPLPTLACDFSFAPPESLRIVVQPRRCPPPPRTSRKHKPRLIFSLPQEIFLQPCLPNAFLEPSQTTKSYPDFLSQHSLQLLPWHASP</sequence>
<dbReference type="AlphaFoldDB" id="A0A0L6U8M6"/>
<evidence type="ECO:0000313" key="2">
    <source>
        <dbReference type="EMBL" id="KNZ44888.1"/>
    </source>
</evidence>
<organism evidence="2 3">
    <name type="scientific">Puccinia sorghi</name>
    <dbReference type="NCBI Taxonomy" id="27349"/>
    <lineage>
        <taxon>Eukaryota</taxon>
        <taxon>Fungi</taxon>
        <taxon>Dikarya</taxon>
        <taxon>Basidiomycota</taxon>
        <taxon>Pucciniomycotina</taxon>
        <taxon>Pucciniomycetes</taxon>
        <taxon>Pucciniales</taxon>
        <taxon>Pucciniaceae</taxon>
        <taxon>Puccinia</taxon>
    </lineage>
</organism>
<comment type="caution">
    <text evidence="2">The sequence shown here is derived from an EMBL/GenBank/DDBJ whole genome shotgun (WGS) entry which is preliminary data.</text>
</comment>
<evidence type="ECO:0000313" key="3">
    <source>
        <dbReference type="Proteomes" id="UP000037035"/>
    </source>
</evidence>
<evidence type="ECO:0000256" key="1">
    <source>
        <dbReference type="SAM" id="MobiDB-lite"/>
    </source>
</evidence>
<dbReference type="EMBL" id="LAVV01014304">
    <property type="protein sequence ID" value="KNZ44888.1"/>
    <property type="molecule type" value="Genomic_DNA"/>
</dbReference>
<proteinExistence type="predicted"/>
<dbReference type="OrthoDB" id="2501887at2759"/>
<keyword evidence="3" id="KW-1185">Reference proteome</keyword>
<dbReference type="VEuPathDB" id="FungiDB:VP01_872g7"/>
<dbReference type="Proteomes" id="UP000037035">
    <property type="component" value="Unassembled WGS sequence"/>
</dbReference>
<name>A0A0L6U8M6_9BASI</name>
<protein>
    <submittedName>
        <fullName evidence="2">Uncharacterized protein</fullName>
    </submittedName>
</protein>
<accession>A0A0L6U8M6</accession>
<feature type="region of interest" description="Disordered" evidence="1">
    <location>
        <begin position="11"/>
        <end position="42"/>
    </location>
</feature>